<dbReference type="EMBL" id="CAJFCV020000006">
    <property type="protein sequence ID" value="CAG9128699.1"/>
    <property type="molecule type" value="Genomic_DNA"/>
</dbReference>
<organism evidence="3 5">
    <name type="scientific">Bursaphelenchus xylophilus</name>
    <name type="common">Pinewood nematode worm</name>
    <name type="synonym">Aphelenchoides xylophilus</name>
    <dbReference type="NCBI Taxonomy" id="6326"/>
    <lineage>
        <taxon>Eukaryota</taxon>
        <taxon>Metazoa</taxon>
        <taxon>Ecdysozoa</taxon>
        <taxon>Nematoda</taxon>
        <taxon>Chromadorea</taxon>
        <taxon>Rhabditida</taxon>
        <taxon>Tylenchina</taxon>
        <taxon>Tylenchomorpha</taxon>
        <taxon>Aphelenchoidea</taxon>
        <taxon>Aphelenchoididae</taxon>
        <taxon>Bursaphelenchus</taxon>
    </lineage>
</organism>
<dbReference type="EMBL" id="CAJFDI010000006">
    <property type="protein sequence ID" value="CAD5233502.1"/>
    <property type="molecule type" value="Genomic_DNA"/>
</dbReference>
<feature type="transmembrane region" description="Helical" evidence="1">
    <location>
        <begin position="20"/>
        <end position="44"/>
    </location>
</feature>
<feature type="transmembrane region" description="Helical" evidence="1">
    <location>
        <begin position="252"/>
        <end position="274"/>
    </location>
</feature>
<name>A0A1I7RWU3_BURXY</name>
<reference evidence="2" key="2">
    <citation type="submission" date="2020-09" db="EMBL/GenBank/DDBJ databases">
        <authorList>
            <person name="Kikuchi T."/>
        </authorList>
    </citation>
    <scope>NUCLEOTIDE SEQUENCE</scope>
    <source>
        <strain evidence="2">Ka4C1</strain>
    </source>
</reference>
<dbReference type="WBParaSite" id="BXY_0520600.1">
    <property type="protein sequence ID" value="BXY_0520600.1"/>
    <property type="gene ID" value="BXY_0520600"/>
</dbReference>
<evidence type="ECO:0000313" key="3">
    <source>
        <dbReference type="Proteomes" id="UP000095284"/>
    </source>
</evidence>
<feature type="transmembrane region" description="Helical" evidence="1">
    <location>
        <begin position="280"/>
        <end position="302"/>
    </location>
</feature>
<sequence length="350" mass="40253">MEIMPDDEAALKFYSNVRKFHLYYEIVLAALSVILNCWVMYLVLTTRNRVMRNYCWVVLISMCGDFIYTGINFITMMTVEVMGGKLVFLNMGPFEHYGHPFNMIMGCLWLGGMYTTILTLGMQFIYRYYALCKEPLPPTKFAMIYMVGLCVCFADSFSGFFIFESISEENTKMVQQHPMYSNDTPGYMIDDPSKLAQSIHTFCSQMIVVWVYAVIYYTGKRIGQKLKEADGVMTTSTRDAQKQLNRVMILQAAYPAVIVALPIIMATILAQLQFNMRWCGMYLVPSISLIPIANSLTILFLIPSFRRRILGSFKNRIFVRSVSKPFPTEQSNVFKTNTESDNHDTFEHLV</sequence>
<dbReference type="PANTHER" id="PTHR22943">
    <property type="entry name" value="7-TRANSMEMBRANE DOMAIN RECEPTOR C.ELEGANS"/>
    <property type="match status" value="1"/>
</dbReference>
<dbReference type="Pfam" id="PF10326">
    <property type="entry name" value="7TM_GPCR_Str"/>
    <property type="match status" value="1"/>
</dbReference>
<feature type="transmembrane region" description="Helical" evidence="1">
    <location>
        <begin position="56"/>
        <end position="83"/>
    </location>
</feature>
<accession>A0A1I7RWU3</accession>
<keyword evidence="1" id="KW-1133">Transmembrane helix</keyword>
<dbReference type="SMR" id="A0A1I7RWU3"/>
<evidence type="ECO:0000313" key="5">
    <source>
        <dbReference type="WBParaSite" id="BXY_0520600.1"/>
    </source>
</evidence>
<feature type="transmembrane region" description="Helical" evidence="1">
    <location>
        <begin position="141"/>
        <end position="163"/>
    </location>
</feature>
<keyword evidence="1" id="KW-0812">Transmembrane</keyword>
<dbReference type="Proteomes" id="UP000582659">
    <property type="component" value="Unassembled WGS sequence"/>
</dbReference>
<feature type="transmembrane region" description="Helical" evidence="1">
    <location>
        <begin position="103"/>
        <end position="129"/>
    </location>
</feature>
<proteinExistence type="predicted"/>
<gene>
    <name evidence="2" type="ORF">BXYJ_LOCUS13593</name>
</gene>
<feature type="transmembrane region" description="Helical" evidence="1">
    <location>
        <begin position="195"/>
        <end position="217"/>
    </location>
</feature>
<dbReference type="OrthoDB" id="5841089at2759"/>
<keyword evidence="1" id="KW-0472">Membrane</keyword>
<dbReference type="Proteomes" id="UP000659654">
    <property type="component" value="Unassembled WGS sequence"/>
</dbReference>
<dbReference type="InterPro" id="IPR019428">
    <property type="entry name" value="7TM_GPCR_serpentine_rcpt_Str"/>
</dbReference>
<evidence type="ECO:0000256" key="1">
    <source>
        <dbReference type="SAM" id="Phobius"/>
    </source>
</evidence>
<evidence type="ECO:0000313" key="4">
    <source>
        <dbReference type="Proteomes" id="UP000659654"/>
    </source>
</evidence>
<dbReference type="PANTHER" id="PTHR22943:SF248">
    <property type="entry name" value="SEVEN TM RECEPTOR"/>
    <property type="match status" value="1"/>
</dbReference>
<protein>
    <submittedName>
        <fullName evidence="2">(pine wood nematode) hypothetical protein</fullName>
    </submittedName>
</protein>
<evidence type="ECO:0000313" key="2">
    <source>
        <dbReference type="EMBL" id="CAD5233502.1"/>
    </source>
</evidence>
<dbReference type="Proteomes" id="UP000095284">
    <property type="component" value="Unplaced"/>
</dbReference>
<keyword evidence="4" id="KW-1185">Reference proteome</keyword>
<dbReference type="AlphaFoldDB" id="A0A1I7RWU3"/>
<reference evidence="5" key="1">
    <citation type="submission" date="2016-11" db="UniProtKB">
        <authorList>
            <consortium name="WormBaseParasite"/>
        </authorList>
    </citation>
    <scope>IDENTIFICATION</scope>
</reference>
<dbReference type="SUPFAM" id="SSF81321">
    <property type="entry name" value="Family A G protein-coupled receptor-like"/>
    <property type="match status" value="1"/>
</dbReference>